<feature type="compositionally biased region" description="Basic and acidic residues" evidence="2">
    <location>
        <begin position="7"/>
        <end position="22"/>
    </location>
</feature>
<dbReference type="Proteomes" id="UP000049455">
    <property type="component" value="Unassembled WGS sequence"/>
</dbReference>
<dbReference type="InterPro" id="IPR040503">
    <property type="entry name" value="TRHO_N"/>
</dbReference>
<dbReference type="Gene3D" id="3.40.250.10">
    <property type="entry name" value="Rhodanese-like domain"/>
    <property type="match status" value="1"/>
</dbReference>
<dbReference type="Pfam" id="PF00581">
    <property type="entry name" value="Rhodanese"/>
    <property type="match status" value="1"/>
</dbReference>
<dbReference type="EC" id="1.14.-.-" evidence="1"/>
<dbReference type="PANTHER" id="PTHR43268">
    <property type="entry name" value="THIOSULFATE SULFURTRANSFERASE/RHODANESE-LIKE DOMAIN-CONTAINING PROTEIN 2"/>
    <property type="match status" value="1"/>
</dbReference>
<keyword evidence="5" id="KW-1185">Reference proteome</keyword>
<sequence length="341" mass="37136">MLGHLKPHGDEKVTADAADHADGTGPKPRATLSRGPAGDRRRGMFHIAAFYRFTPFPDPDALRDPLLALCRETGVAGTAILAPEGINGTLAGPRDGMDRVMGHIRSLPGCAEMMAKWSQAETAPFGTAKVRVKQEIVTMGRPGLDPEQAGRHVAPTEWNDVIADPETVTIDTRNDYEVAIGSFAGAVDPGTASFRDFPGWWRANADRLAGKRVAMFCTGGIRCEKATALLRAEGVTDVVHLDGGILRYLEEVPEADSLWRGGCFVFDERVGVGHGLRPTGHLLCRACRRPLAPEDKQRPEYEAGVACHLCAEEYGPEDRARFRERMRQVRLAQARGARHLG</sequence>
<dbReference type="InterPro" id="IPR001763">
    <property type="entry name" value="Rhodanese-like_dom"/>
</dbReference>
<dbReference type="SMART" id="SM00450">
    <property type="entry name" value="RHOD"/>
    <property type="match status" value="1"/>
</dbReference>
<name>A0A0M7BAR4_9RHOB</name>
<dbReference type="EMBL" id="CYPR01000101">
    <property type="protein sequence ID" value="CUH38914.1"/>
    <property type="molecule type" value="Genomic_DNA"/>
</dbReference>
<organism evidence="4 5">
    <name type="scientific">Jannaschia seosinensis</name>
    <dbReference type="NCBI Taxonomy" id="313367"/>
    <lineage>
        <taxon>Bacteria</taxon>
        <taxon>Pseudomonadati</taxon>
        <taxon>Pseudomonadota</taxon>
        <taxon>Alphaproteobacteria</taxon>
        <taxon>Rhodobacterales</taxon>
        <taxon>Roseobacteraceae</taxon>
        <taxon>Jannaschia</taxon>
    </lineage>
</organism>
<keyword evidence="1" id="KW-0819">tRNA processing</keyword>
<gene>
    <name evidence="1" type="primary">trhO</name>
    <name evidence="4" type="ORF">JSE7799_01633</name>
</gene>
<evidence type="ECO:0000256" key="1">
    <source>
        <dbReference type="HAMAP-Rule" id="MF_00469"/>
    </source>
</evidence>
<comment type="catalytic activity">
    <reaction evidence="1">
        <text>uridine(34) in tRNA + AH2 + O2 = 5-hydroxyuridine(34) in tRNA + A + H2O</text>
        <dbReference type="Rhea" id="RHEA:64224"/>
        <dbReference type="Rhea" id="RHEA-COMP:11727"/>
        <dbReference type="Rhea" id="RHEA-COMP:13381"/>
        <dbReference type="ChEBI" id="CHEBI:13193"/>
        <dbReference type="ChEBI" id="CHEBI:15377"/>
        <dbReference type="ChEBI" id="CHEBI:15379"/>
        <dbReference type="ChEBI" id="CHEBI:17499"/>
        <dbReference type="ChEBI" id="CHEBI:65315"/>
        <dbReference type="ChEBI" id="CHEBI:136877"/>
    </reaction>
</comment>
<dbReference type="GO" id="GO:0016705">
    <property type="term" value="F:oxidoreductase activity, acting on paired donors, with incorporation or reduction of molecular oxygen"/>
    <property type="evidence" value="ECO:0007669"/>
    <property type="project" value="UniProtKB-UniRule"/>
</dbReference>
<dbReference type="PANTHER" id="PTHR43268:SF3">
    <property type="entry name" value="RHODANESE-LIKE DOMAIN-CONTAINING PROTEIN 7-RELATED"/>
    <property type="match status" value="1"/>
</dbReference>
<evidence type="ECO:0000313" key="4">
    <source>
        <dbReference type="EMBL" id="CUH38914.1"/>
    </source>
</evidence>
<reference evidence="4 5" key="1">
    <citation type="submission" date="2015-09" db="EMBL/GenBank/DDBJ databases">
        <authorList>
            <person name="Jackson K.R."/>
            <person name="Lunt B.L."/>
            <person name="Fisher J.N.B."/>
            <person name="Gardner A.V."/>
            <person name="Bailey M.E."/>
            <person name="Deus L.M."/>
            <person name="Earl A.S."/>
            <person name="Gibby P.D."/>
            <person name="Hartmann K.A."/>
            <person name="Liu J.E."/>
            <person name="Manci A.M."/>
            <person name="Nielsen D.A."/>
            <person name="Solomon M.B."/>
            <person name="Breakwell D.P."/>
            <person name="Burnett S.H."/>
            <person name="Grose J.H."/>
        </authorList>
    </citation>
    <scope>NUCLEOTIDE SEQUENCE [LARGE SCALE GENOMIC DNA]</scope>
    <source>
        <strain evidence="4 5">CECT 7799</strain>
    </source>
</reference>
<dbReference type="NCBIfam" id="NF001136">
    <property type="entry name" value="PRK00142.1-4"/>
    <property type="match status" value="1"/>
</dbReference>
<dbReference type="PROSITE" id="PS50206">
    <property type="entry name" value="RHODANESE_3"/>
    <property type="match status" value="1"/>
</dbReference>
<dbReference type="HAMAP" id="MF_00469">
    <property type="entry name" value="TrhO"/>
    <property type="match status" value="1"/>
</dbReference>
<keyword evidence="1" id="KW-0560">Oxidoreductase</keyword>
<feature type="domain" description="Rhodanese" evidence="3">
    <location>
        <begin position="163"/>
        <end position="257"/>
    </location>
</feature>
<dbReference type="STRING" id="313367.JSE7799_01633"/>
<dbReference type="InterPro" id="IPR020936">
    <property type="entry name" value="TrhO"/>
</dbReference>
<proteinExistence type="inferred from homology"/>
<dbReference type="GO" id="GO:0006400">
    <property type="term" value="P:tRNA modification"/>
    <property type="evidence" value="ECO:0007669"/>
    <property type="project" value="UniProtKB-UniRule"/>
</dbReference>
<dbReference type="Pfam" id="PF17773">
    <property type="entry name" value="UPF0176_N"/>
    <property type="match status" value="1"/>
</dbReference>
<comment type="function">
    <text evidence="1">Catalyzes oxygen-dependent 5-hydroxyuridine (ho5U) modification at position 34 in tRNAs.</text>
</comment>
<protein>
    <recommendedName>
        <fullName evidence="1">tRNA uridine(34) hydroxylase</fullName>
        <ecNumber evidence="1">1.14.-.-</ecNumber>
    </recommendedName>
    <alternativeName>
        <fullName evidence="1">tRNA hydroxylation protein O</fullName>
    </alternativeName>
</protein>
<dbReference type="GO" id="GO:0016740">
    <property type="term" value="F:transferase activity"/>
    <property type="evidence" value="ECO:0007669"/>
    <property type="project" value="UniProtKB-KW"/>
</dbReference>
<evidence type="ECO:0000259" key="3">
    <source>
        <dbReference type="PROSITE" id="PS50206"/>
    </source>
</evidence>
<evidence type="ECO:0000256" key="2">
    <source>
        <dbReference type="SAM" id="MobiDB-lite"/>
    </source>
</evidence>
<dbReference type="CDD" id="cd01518">
    <property type="entry name" value="RHOD_YceA"/>
    <property type="match status" value="1"/>
</dbReference>
<keyword evidence="4" id="KW-0808">Transferase</keyword>
<feature type="region of interest" description="Disordered" evidence="2">
    <location>
        <begin position="1"/>
        <end position="38"/>
    </location>
</feature>
<dbReference type="AlphaFoldDB" id="A0A0M7BAR4"/>
<dbReference type="SUPFAM" id="SSF52821">
    <property type="entry name" value="Rhodanese/Cell cycle control phosphatase"/>
    <property type="match status" value="1"/>
</dbReference>
<dbReference type="InterPro" id="IPR036873">
    <property type="entry name" value="Rhodanese-like_dom_sf"/>
</dbReference>
<dbReference type="Gene3D" id="3.30.70.100">
    <property type="match status" value="1"/>
</dbReference>
<accession>A0A0M7BAR4</accession>
<evidence type="ECO:0000313" key="5">
    <source>
        <dbReference type="Proteomes" id="UP000049455"/>
    </source>
</evidence>
<comment type="similarity">
    <text evidence="1">Belongs to the TrhO family.</text>
</comment>